<keyword evidence="5 9" id="KW-0819">tRNA processing</keyword>
<evidence type="ECO:0000256" key="7">
    <source>
        <dbReference type="ARBA" id="ARBA00022884"/>
    </source>
</evidence>
<feature type="site" description="Interacts with tRNA" evidence="9">
    <location>
        <position position="88"/>
    </location>
</feature>
<feature type="binding site" evidence="9">
    <location>
        <begin position="192"/>
        <end position="194"/>
    </location>
    <ligand>
        <name>FMN</name>
        <dbReference type="ChEBI" id="CHEBI:58210"/>
    </ligand>
</feature>
<dbReference type="Pfam" id="PF01207">
    <property type="entry name" value="Dus"/>
    <property type="match status" value="1"/>
</dbReference>
<evidence type="ECO:0000256" key="4">
    <source>
        <dbReference type="ARBA" id="ARBA00022643"/>
    </source>
</evidence>
<evidence type="ECO:0000259" key="13">
    <source>
        <dbReference type="Pfam" id="PF01207"/>
    </source>
</evidence>
<keyword evidence="6 9" id="KW-0521">NADP</keyword>
<evidence type="ECO:0000313" key="14">
    <source>
        <dbReference type="EMBL" id="MZR29719.1"/>
    </source>
</evidence>
<sequence>MEGVVDVYMRDILTRIGGFDLCVSEFVRVSQHLYPASVFYSLCPELQNGGKTAAGVPVHVQIMGGETHVMAENAAFVAELGAPGIDINFGCPAKTVNRHNAGATLLQWPDRLFDIVSAVRRAVPDTIPVSAKMRLGFAEKSLALENAVAIAEAGAEKLTIHARTKMEGYRPPAHWHYLRPITERLSIPVVANGEIWTPADYVSCRDASGCADVMIGRGVIARPSLGQEIAQLRKEPKIGTAFNWSQILSILVEYHDLIEGMANPPRQAGRLKQWIKLLSRSYEEAGALFTRIRRFEDPRDILAEVVLTRERVLDAA</sequence>
<dbReference type="InterPro" id="IPR001269">
    <property type="entry name" value="DUS_fam"/>
</dbReference>
<dbReference type="SUPFAM" id="SSF51395">
    <property type="entry name" value="FMN-linked oxidoreductases"/>
    <property type="match status" value="1"/>
</dbReference>
<comment type="function">
    <text evidence="9">Catalyzes the synthesis of 5,6-dihydrouridine (D), a modified base found in the D-loop of most tRNAs, via the reduction of the C5-C6 double bond in target uridines. Specifically modifies U16 in tRNAs.</text>
</comment>
<dbReference type="Proteomes" id="UP000476030">
    <property type="component" value="Unassembled WGS sequence"/>
</dbReference>
<dbReference type="Gene3D" id="3.20.20.70">
    <property type="entry name" value="Aldolase class I"/>
    <property type="match status" value="1"/>
</dbReference>
<dbReference type="EMBL" id="WTUW01000001">
    <property type="protein sequence ID" value="MZR29719.1"/>
    <property type="molecule type" value="Genomic_DNA"/>
</dbReference>
<gene>
    <name evidence="9" type="primary">dusC</name>
    <name evidence="14" type="ORF">GQE98_03630</name>
</gene>
<evidence type="ECO:0000256" key="2">
    <source>
        <dbReference type="ARBA" id="ARBA00022555"/>
    </source>
</evidence>
<evidence type="ECO:0000256" key="8">
    <source>
        <dbReference type="ARBA" id="ARBA00023002"/>
    </source>
</evidence>
<dbReference type="Gene3D" id="1.20.225.30">
    <property type="entry name" value="Dihydrouridine synthase, C-terminal recognition domain"/>
    <property type="match status" value="1"/>
</dbReference>
<evidence type="ECO:0000256" key="1">
    <source>
        <dbReference type="ARBA" id="ARBA00001917"/>
    </source>
</evidence>
<evidence type="ECO:0000313" key="15">
    <source>
        <dbReference type="Proteomes" id="UP000476030"/>
    </source>
</evidence>
<comment type="similarity">
    <text evidence="9">Belongs to the Dus family. DusC subfamily.</text>
</comment>
<feature type="binding site" evidence="9 12">
    <location>
        <begin position="216"/>
        <end position="217"/>
    </location>
    <ligand>
        <name>FMN</name>
        <dbReference type="ChEBI" id="CHEBI:58210"/>
    </ligand>
</feature>
<dbReference type="InterPro" id="IPR042270">
    <property type="entry name" value="DusC_C"/>
</dbReference>
<dbReference type="GO" id="GO:0050660">
    <property type="term" value="F:flavin adenine dinucleotide binding"/>
    <property type="evidence" value="ECO:0007669"/>
    <property type="project" value="InterPro"/>
</dbReference>
<organism evidence="14 15">
    <name type="scientific">Sneathiella litorea</name>
    <dbReference type="NCBI Taxonomy" id="2606216"/>
    <lineage>
        <taxon>Bacteria</taxon>
        <taxon>Pseudomonadati</taxon>
        <taxon>Pseudomonadota</taxon>
        <taxon>Alphaproteobacteria</taxon>
        <taxon>Sneathiellales</taxon>
        <taxon>Sneathiellaceae</taxon>
        <taxon>Sneathiella</taxon>
    </lineage>
</organism>
<dbReference type="InterPro" id="IPR032886">
    <property type="entry name" value="DusC"/>
</dbReference>
<evidence type="ECO:0000256" key="12">
    <source>
        <dbReference type="PIRSR" id="PIRSR006621-2"/>
    </source>
</evidence>
<keyword evidence="2 9" id="KW-0820">tRNA-binding</keyword>
<evidence type="ECO:0000256" key="5">
    <source>
        <dbReference type="ARBA" id="ARBA00022694"/>
    </source>
</evidence>
<dbReference type="HAMAP" id="MF_02043">
    <property type="entry name" value="DusC_subfam"/>
    <property type="match status" value="1"/>
</dbReference>
<dbReference type="InterPro" id="IPR035587">
    <property type="entry name" value="DUS-like_FMN-bd"/>
</dbReference>
<feature type="site" description="Interacts with tRNA" evidence="9">
    <location>
        <position position="169"/>
    </location>
</feature>
<keyword evidence="8 9" id="KW-0560">Oxidoreductase</keyword>
<name>A0A6L8W4R1_9PROT</name>
<comment type="similarity">
    <text evidence="10">Belongs to the dus family.</text>
</comment>
<keyword evidence="12" id="KW-0547">Nucleotide-binding</keyword>
<dbReference type="PANTHER" id="PTHR11082">
    <property type="entry name" value="TRNA-DIHYDROURIDINE SYNTHASE"/>
    <property type="match status" value="1"/>
</dbReference>
<feature type="binding site" evidence="9 12">
    <location>
        <position position="61"/>
    </location>
    <ligand>
        <name>FMN</name>
        <dbReference type="ChEBI" id="CHEBI:58210"/>
    </ligand>
</feature>
<dbReference type="InterPro" id="IPR013785">
    <property type="entry name" value="Aldolase_TIM"/>
</dbReference>
<comment type="catalytic activity">
    <reaction evidence="9">
        <text>5,6-dihydrouridine(16) in tRNA + NADP(+) = uridine(16) in tRNA + NADPH + H(+)</text>
        <dbReference type="Rhea" id="RHEA:53376"/>
        <dbReference type="Rhea" id="RHEA-COMP:13543"/>
        <dbReference type="Rhea" id="RHEA-COMP:13544"/>
        <dbReference type="ChEBI" id="CHEBI:15378"/>
        <dbReference type="ChEBI" id="CHEBI:57783"/>
        <dbReference type="ChEBI" id="CHEBI:58349"/>
        <dbReference type="ChEBI" id="CHEBI:65315"/>
        <dbReference type="ChEBI" id="CHEBI:74443"/>
    </reaction>
</comment>
<evidence type="ECO:0000256" key="11">
    <source>
        <dbReference type="PIRSR" id="PIRSR006621-1"/>
    </source>
</evidence>
<dbReference type="CDD" id="cd02801">
    <property type="entry name" value="DUS_like_FMN"/>
    <property type="match status" value="1"/>
</dbReference>
<feature type="binding site" evidence="12">
    <location>
        <position position="161"/>
    </location>
    <ligand>
        <name>FMN</name>
        <dbReference type="ChEBI" id="CHEBI:58210"/>
    </ligand>
</feature>
<feature type="site" description="Interacts with tRNA; defines subfamily-specific binding signature" evidence="9">
    <location>
        <position position="272"/>
    </location>
</feature>
<feature type="domain" description="DUS-like FMN-binding" evidence="13">
    <location>
        <begin position="1"/>
        <end position="234"/>
    </location>
</feature>
<dbReference type="PIRSF" id="PIRSF006621">
    <property type="entry name" value="Dus"/>
    <property type="match status" value="1"/>
</dbReference>
<dbReference type="GO" id="GO:0017150">
    <property type="term" value="F:tRNA dihydrouridine synthase activity"/>
    <property type="evidence" value="ECO:0007669"/>
    <property type="project" value="UniProtKB-UniRule"/>
</dbReference>
<feature type="site" description="Interacts with tRNA; defines subfamily-specific binding signature" evidence="9">
    <location>
        <position position="293"/>
    </location>
</feature>
<dbReference type="InterPro" id="IPR018517">
    <property type="entry name" value="tRNA_hU_synthase_CS"/>
</dbReference>
<comment type="catalytic activity">
    <reaction evidence="9">
        <text>5,6-dihydrouridine(16) in tRNA + NAD(+) = uridine(16) in tRNA + NADH + H(+)</text>
        <dbReference type="Rhea" id="RHEA:53380"/>
        <dbReference type="Rhea" id="RHEA-COMP:13543"/>
        <dbReference type="Rhea" id="RHEA-COMP:13544"/>
        <dbReference type="ChEBI" id="CHEBI:15378"/>
        <dbReference type="ChEBI" id="CHEBI:57540"/>
        <dbReference type="ChEBI" id="CHEBI:57945"/>
        <dbReference type="ChEBI" id="CHEBI:65315"/>
        <dbReference type="ChEBI" id="CHEBI:74443"/>
    </reaction>
</comment>
<evidence type="ECO:0000256" key="3">
    <source>
        <dbReference type="ARBA" id="ARBA00022630"/>
    </source>
</evidence>
<keyword evidence="3 9" id="KW-0285">Flavoprotein</keyword>
<feature type="active site" description="Proton donor" evidence="9 11">
    <location>
        <position position="91"/>
    </location>
</feature>
<feature type="site" description="Interacts with tRNA; defines subfamily-specific binding signature" evidence="9">
    <location>
        <position position="270"/>
    </location>
</feature>
<evidence type="ECO:0000256" key="9">
    <source>
        <dbReference type="HAMAP-Rule" id="MF_02043"/>
    </source>
</evidence>
<dbReference type="PANTHER" id="PTHR11082:SF26">
    <property type="entry name" value="TRNA-DIHYDROURIDINE(16) SYNTHASE"/>
    <property type="match status" value="1"/>
</dbReference>
<proteinExistence type="inferred from homology"/>
<evidence type="ECO:0000256" key="10">
    <source>
        <dbReference type="PIRNR" id="PIRNR006621"/>
    </source>
</evidence>
<comment type="caution">
    <text evidence="14">The sequence shown here is derived from an EMBL/GenBank/DDBJ whole genome shotgun (WGS) entry which is preliminary data.</text>
</comment>
<protein>
    <recommendedName>
        <fullName evidence="9">tRNA-dihydrouridine(16) synthase</fullName>
        <ecNumber evidence="9">1.3.1.-</ecNumber>
    </recommendedName>
    <alternativeName>
        <fullName evidence="9">U16-specific dihydrouridine synthase</fullName>
        <shortName evidence="9">U16-specific Dus</shortName>
    </alternativeName>
    <alternativeName>
        <fullName evidence="9">tRNA-dihydrouridine synthase C</fullName>
    </alternativeName>
</protein>
<dbReference type="GO" id="GO:0010181">
    <property type="term" value="F:FMN binding"/>
    <property type="evidence" value="ECO:0007669"/>
    <property type="project" value="UniProtKB-UniRule"/>
</dbReference>
<feature type="binding site" evidence="9 12">
    <location>
        <position position="132"/>
    </location>
    <ligand>
        <name>FMN</name>
        <dbReference type="ChEBI" id="CHEBI:58210"/>
    </ligand>
</feature>
<reference evidence="14 15" key="1">
    <citation type="submission" date="2019-12" db="EMBL/GenBank/DDBJ databases">
        <title>Snethiella sp. nov. sp. isolated from sea sand.</title>
        <authorList>
            <person name="Kim J."/>
            <person name="Jeong S.E."/>
            <person name="Jung H.S."/>
            <person name="Jeon C.O."/>
        </authorList>
    </citation>
    <scope>NUCLEOTIDE SEQUENCE [LARGE SCALE GENOMIC DNA]</scope>
    <source>
        <strain evidence="14 15">DP05</strain>
    </source>
</reference>
<comment type="caution">
    <text evidence="9">Lacks conserved residue(s) required for the propagation of feature annotation.</text>
</comment>
<dbReference type="EC" id="1.3.1.-" evidence="9"/>
<keyword evidence="15" id="KW-1185">Reference proteome</keyword>
<keyword evidence="7 9" id="KW-0694">RNA-binding</keyword>
<dbReference type="AlphaFoldDB" id="A0A6L8W4R1"/>
<evidence type="ECO:0000256" key="6">
    <source>
        <dbReference type="ARBA" id="ARBA00022857"/>
    </source>
</evidence>
<keyword evidence="4 9" id="KW-0288">FMN</keyword>
<dbReference type="GO" id="GO:0000049">
    <property type="term" value="F:tRNA binding"/>
    <property type="evidence" value="ECO:0007669"/>
    <property type="project" value="UniProtKB-UniRule"/>
</dbReference>
<accession>A0A6L8W4R1</accession>
<dbReference type="PROSITE" id="PS01136">
    <property type="entry name" value="UPF0034"/>
    <property type="match status" value="1"/>
</dbReference>
<comment type="cofactor">
    <cofactor evidence="1 9 10 12">
        <name>FMN</name>
        <dbReference type="ChEBI" id="CHEBI:58210"/>
    </cofactor>
</comment>
<feature type="site" description="Interacts with tRNA; defines subfamily-specific binding signature" evidence="9">
    <location>
        <position position="28"/>
    </location>
</feature>